<reference evidence="4" key="1">
    <citation type="journal article" date="2017" name="Nat. Ecol. Evol.">
        <title>Genome expansion and lineage-specific genetic innovations in the forest pathogenic fungi Armillaria.</title>
        <authorList>
            <person name="Sipos G."/>
            <person name="Prasanna A.N."/>
            <person name="Walter M.C."/>
            <person name="O'Connor E."/>
            <person name="Balint B."/>
            <person name="Krizsan K."/>
            <person name="Kiss B."/>
            <person name="Hess J."/>
            <person name="Varga T."/>
            <person name="Slot J."/>
            <person name="Riley R."/>
            <person name="Boka B."/>
            <person name="Rigling D."/>
            <person name="Barry K."/>
            <person name="Lee J."/>
            <person name="Mihaltcheva S."/>
            <person name="LaButti K."/>
            <person name="Lipzen A."/>
            <person name="Waldron R."/>
            <person name="Moloney N.M."/>
            <person name="Sperisen C."/>
            <person name="Kredics L."/>
            <person name="Vagvoelgyi C."/>
            <person name="Patrignani A."/>
            <person name="Fitzpatrick D."/>
            <person name="Nagy I."/>
            <person name="Doyle S."/>
            <person name="Anderson J.B."/>
            <person name="Grigoriev I.V."/>
            <person name="Gueldener U."/>
            <person name="Muensterkoetter M."/>
            <person name="Nagy L.G."/>
        </authorList>
    </citation>
    <scope>NUCLEOTIDE SEQUENCE [LARGE SCALE GENOMIC DNA]</scope>
    <source>
        <strain evidence="4">C18/9</strain>
    </source>
</reference>
<keyword evidence="2" id="KW-0732">Signal</keyword>
<evidence type="ECO:0000256" key="2">
    <source>
        <dbReference type="SAM" id="SignalP"/>
    </source>
</evidence>
<keyword evidence="4" id="KW-1185">Reference proteome</keyword>
<feature type="region of interest" description="Disordered" evidence="1">
    <location>
        <begin position="24"/>
        <end position="46"/>
    </location>
</feature>
<evidence type="ECO:0000313" key="3">
    <source>
        <dbReference type="EMBL" id="SJL01371.1"/>
    </source>
</evidence>
<proteinExistence type="predicted"/>
<evidence type="ECO:0000313" key="4">
    <source>
        <dbReference type="Proteomes" id="UP000219338"/>
    </source>
</evidence>
<evidence type="ECO:0000256" key="1">
    <source>
        <dbReference type="SAM" id="MobiDB-lite"/>
    </source>
</evidence>
<organism evidence="3 4">
    <name type="scientific">Armillaria ostoyae</name>
    <name type="common">Armillaria root rot fungus</name>
    <dbReference type="NCBI Taxonomy" id="47428"/>
    <lineage>
        <taxon>Eukaryota</taxon>
        <taxon>Fungi</taxon>
        <taxon>Dikarya</taxon>
        <taxon>Basidiomycota</taxon>
        <taxon>Agaricomycotina</taxon>
        <taxon>Agaricomycetes</taxon>
        <taxon>Agaricomycetidae</taxon>
        <taxon>Agaricales</taxon>
        <taxon>Marasmiineae</taxon>
        <taxon>Physalacriaceae</taxon>
        <taxon>Armillaria</taxon>
    </lineage>
</organism>
<name>A0A284QY21_ARMOS</name>
<accession>A0A284QY21</accession>
<gene>
    <name evidence="3" type="ORF">ARMOST_04692</name>
</gene>
<protein>
    <submittedName>
        <fullName evidence="3">Uncharacterized protein</fullName>
    </submittedName>
</protein>
<dbReference type="EMBL" id="FUEG01000003">
    <property type="protein sequence ID" value="SJL01371.1"/>
    <property type="molecule type" value="Genomic_DNA"/>
</dbReference>
<feature type="signal peptide" evidence="2">
    <location>
        <begin position="1"/>
        <end position="19"/>
    </location>
</feature>
<sequence>MRFAVATLVPLAALAFSTSVQVRDDSSGDVDYKNKDGHNDSGSKDG</sequence>
<dbReference type="AlphaFoldDB" id="A0A284QY21"/>
<dbReference type="Proteomes" id="UP000219338">
    <property type="component" value="Unassembled WGS sequence"/>
</dbReference>
<feature type="chain" id="PRO_5011995543" evidence="2">
    <location>
        <begin position="20"/>
        <end position="46"/>
    </location>
</feature>